<sequence>MTTGIPAASPPPRRSHHSQSFTRQTPHGGPNQCPSVVRAGVRMVAEQSRAGKLFFLFIFSGHWPARRWLSSGIEAMTIAPLPTPYVHRSWCRGVFMCGQAPRLNRKGQETITGDSEHRPTPTGRLTADLCV</sequence>
<keyword evidence="3" id="KW-1185">Reference proteome</keyword>
<organism evidence="2 3">
    <name type="scientific">Pleuronectes platessa</name>
    <name type="common">European plaice</name>
    <dbReference type="NCBI Taxonomy" id="8262"/>
    <lineage>
        <taxon>Eukaryota</taxon>
        <taxon>Metazoa</taxon>
        <taxon>Chordata</taxon>
        <taxon>Craniata</taxon>
        <taxon>Vertebrata</taxon>
        <taxon>Euteleostomi</taxon>
        <taxon>Actinopterygii</taxon>
        <taxon>Neopterygii</taxon>
        <taxon>Teleostei</taxon>
        <taxon>Neoteleostei</taxon>
        <taxon>Acanthomorphata</taxon>
        <taxon>Carangaria</taxon>
        <taxon>Pleuronectiformes</taxon>
        <taxon>Pleuronectoidei</taxon>
        <taxon>Pleuronectidae</taxon>
        <taxon>Pleuronectes</taxon>
    </lineage>
</organism>
<proteinExistence type="predicted"/>
<comment type="caution">
    <text evidence="2">The sequence shown here is derived from an EMBL/GenBank/DDBJ whole genome shotgun (WGS) entry which is preliminary data.</text>
</comment>
<dbReference type="EMBL" id="CADEAL010000891">
    <property type="protein sequence ID" value="CAB1426530.1"/>
    <property type="molecule type" value="Genomic_DNA"/>
</dbReference>
<name>A0A9N7U827_PLEPL</name>
<accession>A0A9N7U827</accession>
<dbReference type="AlphaFoldDB" id="A0A9N7U827"/>
<evidence type="ECO:0000313" key="3">
    <source>
        <dbReference type="Proteomes" id="UP001153269"/>
    </source>
</evidence>
<evidence type="ECO:0000256" key="1">
    <source>
        <dbReference type="SAM" id="MobiDB-lite"/>
    </source>
</evidence>
<evidence type="ECO:0000313" key="2">
    <source>
        <dbReference type="EMBL" id="CAB1426530.1"/>
    </source>
</evidence>
<feature type="region of interest" description="Disordered" evidence="1">
    <location>
        <begin position="110"/>
        <end position="131"/>
    </location>
</feature>
<feature type="region of interest" description="Disordered" evidence="1">
    <location>
        <begin position="1"/>
        <end position="34"/>
    </location>
</feature>
<protein>
    <submittedName>
        <fullName evidence="2">Uncharacterized protein</fullName>
    </submittedName>
</protein>
<gene>
    <name evidence="2" type="ORF">PLEPLA_LOCUS14466</name>
</gene>
<dbReference type="Proteomes" id="UP001153269">
    <property type="component" value="Unassembled WGS sequence"/>
</dbReference>
<reference evidence="2" key="1">
    <citation type="submission" date="2020-03" db="EMBL/GenBank/DDBJ databases">
        <authorList>
            <person name="Weist P."/>
        </authorList>
    </citation>
    <scope>NUCLEOTIDE SEQUENCE</scope>
</reference>